<name>A0A6M5Y0L4_9BACT</name>
<feature type="chain" id="PRO_5026948022" description="Lipocalin-like domain-containing protein" evidence="1">
    <location>
        <begin position="24"/>
        <end position="167"/>
    </location>
</feature>
<proteinExistence type="predicted"/>
<reference evidence="2 3" key="1">
    <citation type="submission" date="2020-05" db="EMBL/GenBank/DDBJ databases">
        <title>Genome sequencing of Spirosoma sp. TS118.</title>
        <authorList>
            <person name="Lee J.-H."/>
            <person name="Jeong S."/>
            <person name="Zhao L."/>
            <person name="Jung J.-H."/>
            <person name="Kim M.-K."/>
            <person name="Lim S."/>
        </authorList>
    </citation>
    <scope>NUCLEOTIDE SEQUENCE [LARGE SCALE GENOMIC DNA]</scope>
    <source>
        <strain evidence="2 3">TS118</strain>
    </source>
</reference>
<sequence length="167" mass="18092">MKRFTPFILAVTAAMMLTTSACKKTNDIVKPDGATTGTQAFVGKRLILSAFTMSPAVDFDGDGKVDPDLMAFMQECDKDNTIVFEKGGRLSGDNGALRCDDDEPATGSAGTWSYDEQTKILRIIDAEDKTDISEWHVLEASAKTLKVEVSVVEDGVSLKATMTWKAI</sequence>
<dbReference type="PROSITE" id="PS51257">
    <property type="entry name" value="PROKAR_LIPOPROTEIN"/>
    <property type="match status" value="1"/>
</dbReference>
<gene>
    <name evidence="2" type="ORF">HNV11_02480</name>
</gene>
<evidence type="ECO:0000256" key="1">
    <source>
        <dbReference type="SAM" id="SignalP"/>
    </source>
</evidence>
<keyword evidence="1" id="KW-0732">Signal</keyword>
<dbReference type="AlphaFoldDB" id="A0A6M5Y0L4"/>
<evidence type="ECO:0000313" key="3">
    <source>
        <dbReference type="Proteomes" id="UP000502756"/>
    </source>
</evidence>
<accession>A0A6M5Y0L4</accession>
<dbReference type="EMBL" id="CP053435">
    <property type="protein sequence ID" value="QJW88318.1"/>
    <property type="molecule type" value="Genomic_DNA"/>
</dbReference>
<dbReference type="RefSeq" id="WP_171738151.1">
    <property type="nucleotide sequence ID" value="NZ_CP053435.1"/>
</dbReference>
<evidence type="ECO:0000313" key="2">
    <source>
        <dbReference type="EMBL" id="QJW88318.1"/>
    </source>
</evidence>
<keyword evidence="3" id="KW-1185">Reference proteome</keyword>
<evidence type="ECO:0008006" key="4">
    <source>
        <dbReference type="Google" id="ProtNLM"/>
    </source>
</evidence>
<feature type="signal peptide" evidence="1">
    <location>
        <begin position="1"/>
        <end position="23"/>
    </location>
</feature>
<dbReference type="KEGG" id="stae:HNV11_02480"/>
<protein>
    <recommendedName>
        <fullName evidence="4">Lipocalin-like domain-containing protein</fullName>
    </recommendedName>
</protein>
<dbReference type="Proteomes" id="UP000502756">
    <property type="component" value="Chromosome"/>
</dbReference>
<organism evidence="2 3">
    <name type="scientific">Spirosoma taeanense</name>
    <dbReference type="NCBI Taxonomy" id="2735870"/>
    <lineage>
        <taxon>Bacteria</taxon>
        <taxon>Pseudomonadati</taxon>
        <taxon>Bacteroidota</taxon>
        <taxon>Cytophagia</taxon>
        <taxon>Cytophagales</taxon>
        <taxon>Cytophagaceae</taxon>
        <taxon>Spirosoma</taxon>
    </lineage>
</organism>